<sequence>MPSSRTLSGCEVFCGVPPRQNTGVTIVKTINYSLMRPESAVNSQSRDASEGMGFSLTRQL</sequence>
<dbReference type="AlphaFoldDB" id="A0A6B2GXH6"/>
<gene>
    <name evidence="2" type="ORF">GWO68_06430</name>
</gene>
<comment type="caution">
    <text evidence="2">The sequence shown here is derived from an EMBL/GenBank/DDBJ whole genome shotgun (WGS) entry which is preliminary data.</text>
</comment>
<reference evidence="2 3" key="1">
    <citation type="submission" date="2020-01" db="EMBL/GenBank/DDBJ databases">
        <authorList>
            <person name="Kim M.K."/>
        </authorList>
    </citation>
    <scope>NUCLEOTIDE SEQUENCE [LARGE SCALE GENOMIC DNA]</scope>
    <source>
        <strain evidence="2 3">BT213</strain>
    </source>
</reference>
<dbReference type="Proteomes" id="UP000478546">
    <property type="component" value="Unassembled WGS sequence"/>
</dbReference>
<proteinExistence type="predicted"/>
<accession>A0A6B2GXH6</accession>
<feature type="region of interest" description="Disordered" evidence="1">
    <location>
        <begin position="38"/>
        <end position="60"/>
    </location>
</feature>
<protein>
    <submittedName>
        <fullName evidence="2">Uncharacterized protein</fullName>
    </submittedName>
</protein>
<evidence type="ECO:0000313" key="3">
    <source>
        <dbReference type="Proteomes" id="UP000478546"/>
    </source>
</evidence>
<dbReference type="RefSeq" id="WP_162345599.1">
    <property type="nucleotide sequence ID" value="NZ_JAAEAA010000006.1"/>
</dbReference>
<keyword evidence="3" id="KW-1185">Reference proteome</keyword>
<evidence type="ECO:0000313" key="2">
    <source>
        <dbReference type="EMBL" id="NDK55545.1"/>
    </source>
</evidence>
<organism evidence="2 3">
    <name type="scientific">Pontibacter fetidus</name>
    <dbReference type="NCBI Taxonomy" id="2700082"/>
    <lineage>
        <taxon>Bacteria</taxon>
        <taxon>Pseudomonadati</taxon>
        <taxon>Bacteroidota</taxon>
        <taxon>Cytophagia</taxon>
        <taxon>Cytophagales</taxon>
        <taxon>Hymenobacteraceae</taxon>
        <taxon>Pontibacter</taxon>
    </lineage>
</organism>
<name>A0A6B2GXH6_9BACT</name>
<dbReference type="EMBL" id="JAAEAA010000006">
    <property type="protein sequence ID" value="NDK55545.1"/>
    <property type="molecule type" value="Genomic_DNA"/>
</dbReference>
<evidence type="ECO:0000256" key="1">
    <source>
        <dbReference type="SAM" id="MobiDB-lite"/>
    </source>
</evidence>